<dbReference type="Proteomes" id="UP001062846">
    <property type="component" value="Chromosome 2"/>
</dbReference>
<accession>A0ACC0PM09</accession>
<proteinExistence type="predicted"/>
<name>A0ACC0PM09_RHOML</name>
<dbReference type="EMBL" id="CM046389">
    <property type="protein sequence ID" value="KAI8566505.1"/>
    <property type="molecule type" value="Genomic_DNA"/>
</dbReference>
<organism evidence="1 2">
    <name type="scientific">Rhododendron molle</name>
    <name type="common">Chinese azalea</name>
    <name type="synonym">Azalea mollis</name>
    <dbReference type="NCBI Taxonomy" id="49168"/>
    <lineage>
        <taxon>Eukaryota</taxon>
        <taxon>Viridiplantae</taxon>
        <taxon>Streptophyta</taxon>
        <taxon>Embryophyta</taxon>
        <taxon>Tracheophyta</taxon>
        <taxon>Spermatophyta</taxon>
        <taxon>Magnoliopsida</taxon>
        <taxon>eudicotyledons</taxon>
        <taxon>Gunneridae</taxon>
        <taxon>Pentapetalae</taxon>
        <taxon>asterids</taxon>
        <taxon>Ericales</taxon>
        <taxon>Ericaceae</taxon>
        <taxon>Ericoideae</taxon>
        <taxon>Rhodoreae</taxon>
        <taxon>Rhododendron</taxon>
    </lineage>
</organism>
<protein>
    <submittedName>
        <fullName evidence="1">Uncharacterized protein</fullName>
    </submittedName>
</protein>
<comment type="caution">
    <text evidence="1">The sequence shown here is derived from an EMBL/GenBank/DDBJ whole genome shotgun (WGS) entry which is preliminary data.</text>
</comment>
<gene>
    <name evidence="1" type="ORF">RHMOL_Rhmol02G0045900</name>
</gene>
<sequence>MDSSEDDEIRFFNCVADFAVKKRDKDGSLEELQACFSISEDGIVMDLGVRERPRDTVTDSGPNLVFISI</sequence>
<evidence type="ECO:0000313" key="2">
    <source>
        <dbReference type="Proteomes" id="UP001062846"/>
    </source>
</evidence>
<keyword evidence="2" id="KW-1185">Reference proteome</keyword>
<reference evidence="1" key="1">
    <citation type="submission" date="2022-02" db="EMBL/GenBank/DDBJ databases">
        <title>Plant Genome Project.</title>
        <authorList>
            <person name="Zhang R.-G."/>
        </authorList>
    </citation>
    <scope>NUCLEOTIDE SEQUENCE</scope>
    <source>
        <strain evidence="1">AT1</strain>
    </source>
</reference>
<evidence type="ECO:0000313" key="1">
    <source>
        <dbReference type="EMBL" id="KAI8566505.1"/>
    </source>
</evidence>